<dbReference type="Gene3D" id="1.10.1220.10">
    <property type="entry name" value="Met repressor-like"/>
    <property type="match status" value="1"/>
</dbReference>
<dbReference type="Proteomes" id="UP000287168">
    <property type="component" value="Unassembled WGS sequence"/>
</dbReference>
<dbReference type="InterPro" id="IPR010985">
    <property type="entry name" value="Ribbon_hlx_hlx"/>
</dbReference>
<organism evidence="1 2">
    <name type="scientific">Falsigemmobacter intermedius</name>
    <dbReference type="NCBI Taxonomy" id="1553448"/>
    <lineage>
        <taxon>Bacteria</taxon>
        <taxon>Pseudomonadati</taxon>
        <taxon>Pseudomonadota</taxon>
        <taxon>Alphaproteobacteria</taxon>
        <taxon>Rhodobacterales</taxon>
        <taxon>Paracoccaceae</taxon>
        <taxon>Falsigemmobacter</taxon>
    </lineage>
</organism>
<reference evidence="1 2" key="1">
    <citation type="journal article" date="2015" name="Int. J. Syst. Evol. Microbiol.">
        <title>Gemmobacter intermedius sp. nov., isolated from a white stork (Ciconia ciconia).</title>
        <authorList>
            <person name="Kampfer P."/>
            <person name="Jerzak L."/>
            <person name="Wilharm G."/>
            <person name="Golke J."/>
            <person name="Busse H.J."/>
            <person name="Glaeser S.P."/>
        </authorList>
    </citation>
    <scope>NUCLEOTIDE SEQUENCE [LARGE SCALE GENOMIC DNA]</scope>
    <source>
        <strain evidence="1 2">119/4</strain>
    </source>
</reference>
<dbReference type="SUPFAM" id="SSF47598">
    <property type="entry name" value="Ribbon-helix-helix"/>
    <property type="match status" value="1"/>
</dbReference>
<accession>A0A451GH30</accession>
<dbReference type="GO" id="GO:0006355">
    <property type="term" value="P:regulation of DNA-templated transcription"/>
    <property type="evidence" value="ECO:0007669"/>
    <property type="project" value="InterPro"/>
</dbReference>
<dbReference type="RefSeq" id="WP_128490729.1">
    <property type="nucleotide sequence ID" value="NZ_JBHLXB010000018.1"/>
</dbReference>
<keyword evidence="2" id="KW-1185">Reference proteome</keyword>
<comment type="caution">
    <text evidence="1">The sequence shown here is derived from an EMBL/GenBank/DDBJ whole genome shotgun (WGS) entry which is preliminary data.</text>
</comment>
<proteinExistence type="predicted"/>
<gene>
    <name evidence="1" type="ORF">EP867_17365</name>
</gene>
<protein>
    <submittedName>
        <fullName evidence="1">Uncharacterized protein</fullName>
    </submittedName>
</protein>
<evidence type="ECO:0000313" key="1">
    <source>
        <dbReference type="EMBL" id="RWY37354.1"/>
    </source>
</evidence>
<dbReference type="AlphaFoldDB" id="A0A451GH30"/>
<dbReference type="EMBL" id="SBLC01000049">
    <property type="protein sequence ID" value="RWY37354.1"/>
    <property type="molecule type" value="Genomic_DNA"/>
</dbReference>
<evidence type="ECO:0000313" key="2">
    <source>
        <dbReference type="Proteomes" id="UP000287168"/>
    </source>
</evidence>
<sequence>MAKATKKADPMEAAKAVFELELEDVPNSAPIPQRGEPAVLVVDAPQQGRGRPATKAANLKKMTVQIDEDLHHRLKLKLLEEKVLMQDFLDRVVRQYLDD</sequence>
<name>A0A451GH30_9RHOB</name>
<dbReference type="InterPro" id="IPR013321">
    <property type="entry name" value="Arc_rbn_hlx_hlx"/>
</dbReference>